<organism evidence="6 7">
    <name type="scientific">Accipiter nisus</name>
    <name type="common">Eurasian sparrowhawk</name>
    <dbReference type="NCBI Taxonomy" id="211598"/>
    <lineage>
        <taxon>Eukaryota</taxon>
        <taxon>Metazoa</taxon>
        <taxon>Chordata</taxon>
        <taxon>Craniata</taxon>
        <taxon>Vertebrata</taxon>
        <taxon>Euteleostomi</taxon>
        <taxon>Archelosauria</taxon>
        <taxon>Archosauria</taxon>
        <taxon>Dinosauria</taxon>
        <taxon>Saurischia</taxon>
        <taxon>Theropoda</taxon>
        <taxon>Coelurosauria</taxon>
        <taxon>Aves</taxon>
        <taxon>Neognathae</taxon>
        <taxon>Neoaves</taxon>
        <taxon>Telluraves</taxon>
        <taxon>Accipitrimorphae</taxon>
        <taxon>Accipitriformes</taxon>
        <taxon>Accipitridae</taxon>
        <taxon>Accipitrinae</taxon>
        <taxon>Accipiter</taxon>
    </lineage>
</organism>
<dbReference type="SUPFAM" id="SSF52540">
    <property type="entry name" value="P-loop containing nucleoside triphosphate hydrolases"/>
    <property type="match status" value="1"/>
</dbReference>
<dbReference type="AlphaFoldDB" id="A0A8B9N4N5"/>
<evidence type="ECO:0000256" key="4">
    <source>
        <dbReference type="SAM" id="MobiDB-lite"/>
    </source>
</evidence>
<comment type="similarity">
    <text evidence="1 3">Belongs to the sulfotransferase 1 family.</text>
</comment>
<dbReference type="InterPro" id="IPR000863">
    <property type="entry name" value="Sulfotransferase_dom"/>
</dbReference>
<accession>A0A8B9N4N5</accession>
<reference evidence="6" key="1">
    <citation type="submission" date="2025-08" db="UniProtKB">
        <authorList>
            <consortium name="Ensembl"/>
        </authorList>
    </citation>
    <scope>IDENTIFICATION</scope>
</reference>
<reference evidence="6" key="2">
    <citation type="submission" date="2025-09" db="UniProtKB">
        <authorList>
            <consortium name="Ensembl"/>
        </authorList>
    </citation>
    <scope>IDENTIFICATION</scope>
</reference>
<sequence>MAGTCCLGGCRTFGAVRTEPCGISLCPHAARFRSGGLLVLSPPTPPCPPPWWVAFLRHHLGQRDRGHDPARRRPREVQAGHYHQEGAHAGVLCPWGDASRDGPAGHHALTPCGEDPPAHTYPAQILLGEPLQGNPQLWSLPQGVLQSPCSPGAGSPTAPSSILNGVGRPRGWSIPPCWGSWGCPSYPAASLQMIYVGRNAKDVAVSFYHFDLMNKFEPHPGTWAQYLEQFMAGRVAYGSWYDHVKDYWERRKDHPILYLFYEDLKEDLRREIAKVAQFLGRELPESALDTMTQHTSFDTMRDNPTTNYSMVPSHFMDHSVSPFMRKGERPQGAPGTLSPLASTEPRLARPQAPLETGRTISPWPRTSASTRTTCRRCQALTCASAPRSEEASLDAPQPAPPSPAPPQHLQHHPSLPVSHQPPCARGTFAKIKSFIFASFSQICNRVEAAALLQCAAKPHPTSHRPRPTLPSQDMRGRYTCAPFFWRNKKGSMQYRGVSSTR</sequence>
<dbReference type="Proteomes" id="UP000694541">
    <property type="component" value="Unplaced"/>
</dbReference>
<feature type="region of interest" description="Disordered" evidence="4">
    <location>
        <begin position="385"/>
        <end position="420"/>
    </location>
</feature>
<evidence type="ECO:0000256" key="1">
    <source>
        <dbReference type="ARBA" id="ARBA00005771"/>
    </source>
</evidence>
<dbReference type="Pfam" id="PF00685">
    <property type="entry name" value="Sulfotransfer_1"/>
    <property type="match status" value="1"/>
</dbReference>
<evidence type="ECO:0000313" key="7">
    <source>
        <dbReference type="Proteomes" id="UP000694541"/>
    </source>
</evidence>
<name>A0A8B9N4N5_9AVES</name>
<evidence type="ECO:0000259" key="5">
    <source>
        <dbReference type="Pfam" id="PF00685"/>
    </source>
</evidence>
<dbReference type="EC" id="2.8.2.-" evidence="3"/>
<dbReference type="InterPro" id="IPR027417">
    <property type="entry name" value="P-loop_NTPase"/>
</dbReference>
<proteinExistence type="inferred from homology"/>
<evidence type="ECO:0000256" key="3">
    <source>
        <dbReference type="RuleBase" id="RU361155"/>
    </source>
</evidence>
<feature type="region of interest" description="Disordered" evidence="4">
    <location>
        <begin position="321"/>
        <end position="368"/>
    </location>
</feature>
<dbReference type="PANTHER" id="PTHR11783">
    <property type="entry name" value="SULFOTRANSFERASE SULT"/>
    <property type="match status" value="1"/>
</dbReference>
<evidence type="ECO:0000313" key="6">
    <source>
        <dbReference type="Ensembl" id="ENSANIP00000018857.1"/>
    </source>
</evidence>
<keyword evidence="7" id="KW-1185">Reference proteome</keyword>
<protein>
    <recommendedName>
        <fullName evidence="3">Sulfotransferase</fullName>
        <ecNumber evidence="3">2.8.2.-</ecNumber>
    </recommendedName>
</protein>
<dbReference type="Ensembl" id="ENSANIT00000019487.1">
    <property type="protein sequence ID" value="ENSANIP00000018857.1"/>
    <property type="gene ID" value="ENSANIG00000012818.1"/>
</dbReference>
<dbReference type="GO" id="GO:0008146">
    <property type="term" value="F:sulfotransferase activity"/>
    <property type="evidence" value="ECO:0007669"/>
    <property type="project" value="InterPro"/>
</dbReference>
<keyword evidence="2 3" id="KW-0808">Transferase</keyword>
<dbReference type="Gene3D" id="3.40.50.300">
    <property type="entry name" value="P-loop containing nucleotide triphosphate hydrolases"/>
    <property type="match status" value="1"/>
</dbReference>
<feature type="domain" description="Sulfotransferase" evidence="5">
    <location>
        <begin position="190"/>
        <end position="328"/>
    </location>
</feature>
<feature type="compositionally biased region" description="Pro residues" evidence="4">
    <location>
        <begin position="397"/>
        <end position="406"/>
    </location>
</feature>
<evidence type="ECO:0000256" key="2">
    <source>
        <dbReference type="ARBA" id="ARBA00022679"/>
    </source>
</evidence>